<dbReference type="Proteomes" id="UP000614334">
    <property type="component" value="Unassembled WGS sequence"/>
</dbReference>
<evidence type="ECO:0000256" key="1">
    <source>
        <dbReference type="SAM" id="MobiDB-lite"/>
    </source>
</evidence>
<comment type="caution">
    <text evidence="2">The sequence shown here is derived from an EMBL/GenBank/DDBJ whole genome shotgun (WGS) entry which is preliminary data.</text>
</comment>
<name>A0A8H7IL75_9AGAM</name>
<protein>
    <submittedName>
        <fullName evidence="2">Uncharacterized protein</fullName>
    </submittedName>
</protein>
<dbReference type="EMBL" id="JACYCF010000001">
    <property type="protein sequence ID" value="KAF8761909.1"/>
    <property type="molecule type" value="Genomic_DNA"/>
</dbReference>
<dbReference type="AlphaFoldDB" id="A0A8H7IL75"/>
<evidence type="ECO:0000313" key="2">
    <source>
        <dbReference type="EMBL" id="KAF8761909.1"/>
    </source>
</evidence>
<accession>A0A8H7IL75</accession>
<sequence>MNNDLDLQSILGEPRNSPKLKALIQQLGSLATPPVTSPAPDSKTYAGSNIDEYVCDSIDVMNVPDAEVGNARAAKTSSRYRPFPGLPLPLSKRDPSVAADSTSRTKSFTLKPTSVGAEFVQYFGEPGRKGGGTGSAGPGIWCDWPGQGLMVEFGGDEARGPSAWETGAKAVWSVVTLFRPT</sequence>
<organism evidence="2 3">
    <name type="scientific">Rhizoctonia solani</name>
    <dbReference type="NCBI Taxonomy" id="456999"/>
    <lineage>
        <taxon>Eukaryota</taxon>
        <taxon>Fungi</taxon>
        <taxon>Dikarya</taxon>
        <taxon>Basidiomycota</taxon>
        <taxon>Agaricomycotina</taxon>
        <taxon>Agaricomycetes</taxon>
        <taxon>Cantharellales</taxon>
        <taxon>Ceratobasidiaceae</taxon>
        <taxon>Rhizoctonia</taxon>
    </lineage>
</organism>
<evidence type="ECO:0000313" key="3">
    <source>
        <dbReference type="Proteomes" id="UP000614334"/>
    </source>
</evidence>
<feature type="region of interest" description="Disordered" evidence="1">
    <location>
        <begin position="83"/>
        <end position="105"/>
    </location>
</feature>
<proteinExistence type="predicted"/>
<gene>
    <name evidence="2" type="ORF">RHS01_00815</name>
</gene>
<reference evidence="2" key="1">
    <citation type="submission" date="2020-09" db="EMBL/GenBank/DDBJ databases">
        <title>Comparative genome analyses of four rice-infecting Rhizoctonia solani isolates reveal extensive enrichment of homogalacturonan modification genes.</title>
        <authorList>
            <person name="Lee D.-Y."/>
            <person name="Jeon J."/>
            <person name="Kim K.-T."/>
            <person name="Cheong K."/>
            <person name="Song H."/>
            <person name="Choi G."/>
            <person name="Ko J."/>
            <person name="Opiyo S.O."/>
            <person name="Zuo S."/>
            <person name="Madhav S."/>
            <person name="Lee Y.-H."/>
            <person name="Wang G.-L."/>
        </authorList>
    </citation>
    <scope>NUCLEOTIDE SEQUENCE</scope>
    <source>
        <strain evidence="2">AG1-IA B2</strain>
    </source>
</reference>